<dbReference type="GO" id="GO:0004674">
    <property type="term" value="F:protein serine/threonine kinase activity"/>
    <property type="evidence" value="ECO:0007669"/>
    <property type="project" value="TreeGrafter"/>
</dbReference>
<feature type="region of interest" description="Disordered" evidence="1">
    <location>
        <begin position="1279"/>
        <end position="1329"/>
    </location>
</feature>
<reference evidence="4 5" key="1">
    <citation type="journal article" date="2017" name="Mol. Biol. Evol.">
        <title>The 4-celled Tetrabaena socialis nuclear genome reveals the essential components for genetic control of cell number at the origin of multicellularity in the volvocine lineage.</title>
        <authorList>
            <person name="Featherston J."/>
            <person name="Arakaki Y."/>
            <person name="Hanschen E.R."/>
            <person name="Ferris P.J."/>
            <person name="Michod R.E."/>
            <person name="Olson B.J.S.C."/>
            <person name="Nozaki H."/>
            <person name="Durand P.M."/>
        </authorList>
    </citation>
    <scope>NUCLEOTIDE SEQUENCE [LARGE SCALE GENOMIC DNA]</scope>
    <source>
        <strain evidence="4 5">NIES-571</strain>
    </source>
</reference>
<dbReference type="OrthoDB" id="551479at2759"/>
<evidence type="ECO:0000313" key="5">
    <source>
        <dbReference type="Proteomes" id="UP000236333"/>
    </source>
</evidence>
<dbReference type="PANTHER" id="PTHR44329:SF214">
    <property type="entry name" value="PROTEIN KINASE DOMAIN-CONTAINING PROTEIN"/>
    <property type="match status" value="1"/>
</dbReference>
<proteinExistence type="predicted"/>
<dbReference type="PROSITE" id="PS50011">
    <property type="entry name" value="PROTEIN_KINASE_DOM"/>
    <property type="match status" value="1"/>
</dbReference>
<sequence length="1529" mass="154217">MANGALLCLLLWAASARFVGAQLAGGAPLSGPSRLLVDEAGCSPLRVDSGSQQSNNGTWLLSNCALDLADPAPFASHDPRAWLPAATQAAVPATASLQLSNVTLRAASCVSVWELAARECTFRVARAWPSPGLEAGPGFLFFPALTGATSSARRLNVTCPTDQWSTLAAASPPGLQPCGTATVTSGAQLLAVLAALQPDHARLLITLAANISLPASRTPLRVAAPFNASTPTTLASGPALIDNEDDPEPLALVYRNVTLAGLGCPGAMLGAATSAVPEQQRPTELDLRGRRNALQVVQPGAGWTDVGGGSTGPAGSSITSRVVLSMTDVALVNLSPGPLSTWPLGFLATDLGNIGLNRTASAPIQLQLLRMVIIWDVEVLRYISYWYSRVVSLVAEERQSAAWLLELVTPSFQVPAADGGVAMRGFTGTCIDKYNVTAAAQPVLTPPEPLEVDLWSADDPPAPPSAFALVRSIEELLQRLEEPASSSRTLVLLANVTIDPATWPVDGVQLDHSVTIAGPTPDPTRLAYLDMRGLPLARVPLGSRLSFRFLHLVNVSVPVSWALPDAPPSLPGAPAYEAWRTGCLPSVVDTAFGRVEYNGCILDVPADVLSLIRTYNAAPCVPSSNGTVNCGAVATTPPNGLPPQLASFLDRLFRASGPSPVTQADASTVLLRSNTMTLAFFNNTSFHALTAEELAGWEGGAAQAGSSIQANALGPQGYCSLQILLYNIINNAAQPAPALAPAPAKETPRAAVIGGAVGGAAVLACAVGLAAWLLDRRARLRGRAMDEEKGRGAAGAHLAGGGTGDSGADAEAGAKRGGKEGAGGEAAHVFGGGASSGGAAALPYKPCPPAASLWVGGSSEAAQGSAAGGSSGAFSTDPSRSLVREAPSPQPGVMVPIRSGPENPQPPLAGQQQAVPPAPVGDRGSAFSSSFAVPSGAEPHPNPPSGPGGVDGGGGSSGALSEAGVVAHQLSIVMAYCDRGTLRDALKGGAFNRPWEGMEAAGTGSAAAAGTLPSAGTCGAAAREEAAVMAVRGLGMEGSGAGTTGRNPPASELPDVGPARPAHPQLEPQPQPGAGDAASPPRLLGAPAVGLAWQAEAQAQAQAQPRVVAWADVRAALNQPLALVAALDVARGLAYLHACNVVHGDLSLQNILITSVEPHFPEAAVAAAEAAAADVAAAAVAAAAAGLAATQVVAAAAVAAEAVAHGSRGEAQLEEGEEAQEEGKAVEPASPWDGCHVAAVAAGPGAVSPARAGEADADDDVVLPLPLRRMAGVVAGGVGASPVVDASSSRSGPDGRGGRAPTSSHVSAPSCVTLSSSNPPDADANTSTAANTGTLWGLYRAHNTGGTGGSGATPVGTPGASLAGGAGGGRGRLRLAQRTEALLPLLCQGTPFFTAVEVLQSGQVAPAADIYSFGVCLRCLAHGVSLCQLRHLLPSVYHPLAPSLTANTSPDLPPPLRALIRRCLASDASRRPSALSLVAELTDMLQLAVGPELAPLLLGAERRERDAGRTVGALLLDSTGSLFAHVHSS</sequence>
<feature type="domain" description="Protein kinase" evidence="3">
    <location>
        <begin position="980"/>
        <end position="1485"/>
    </location>
</feature>
<dbReference type="SMART" id="SM00220">
    <property type="entry name" value="S_TKc"/>
    <property type="match status" value="1"/>
</dbReference>
<evidence type="ECO:0000256" key="2">
    <source>
        <dbReference type="SAM" id="SignalP"/>
    </source>
</evidence>
<dbReference type="Gene3D" id="1.10.510.10">
    <property type="entry name" value="Transferase(Phosphotransferase) domain 1"/>
    <property type="match status" value="2"/>
</dbReference>
<gene>
    <name evidence="4" type="ORF">TSOC_007683</name>
</gene>
<evidence type="ECO:0000256" key="1">
    <source>
        <dbReference type="SAM" id="MobiDB-lite"/>
    </source>
</evidence>
<feature type="region of interest" description="Disordered" evidence="1">
    <location>
        <begin position="1037"/>
        <end position="1081"/>
    </location>
</feature>
<feature type="region of interest" description="Disordered" evidence="1">
    <location>
        <begin position="1347"/>
        <end position="1369"/>
    </location>
</feature>
<feature type="region of interest" description="Disordered" evidence="1">
    <location>
        <begin position="785"/>
        <end position="823"/>
    </location>
</feature>
<dbReference type="InterPro" id="IPR000719">
    <property type="entry name" value="Prot_kinase_dom"/>
</dbReference>
<dbReference type="EMBL" id="PGGS01000264">
    <property type="protein sequence ID" value="PNH06018.1"/>
    <property type="molecule type" value="Genomic_DNA"/>
</dbReference>
<dbReference type="GO" id="GO:0005524">
    <property type="term" value="F:ATP binding"/>
    <property type="evidence" value="ECO:0007669"/>
    <property type="project" value="InterPro"/>
</dbReference>
<comment type="caution">
    <text evidence="4">The sequence shown here is derived from an EMBL/GenBank/DDBJ whole genome shotgun (WGS) entry which is preliminary data.</text>
</comment>
<dbReference type="InterPro" id="IPR001245">
    <property type="entry name" value="Ser-Thr/Tyr_kinase_cat_dom"/>
</dbReference>
<evidence type="ECO:0000313" key="4">
    <source>
        <dbReference type="EMBL" id="PNH06018.1"/>
    </source>
</evidence>
<feature type="signal peptide" evidence="2">
    <location>
        <begin position="1"/>
        <end position="21"/>
    </location>
</feature>
<dbReference type="PROSITE" id="PS00109">
    <property type="entry name" value="PROTEIN_KINASE_TYR"/>
    <property type="match status" value="1"/>
</dbReference>
<dbReference type="Proteomes" id="UP000236333">
    <property type="component" value="Unassembled WGS sequence"/>
</dbReference>
<keyword evidence="5" id="KW-1185">Reference proteome</keyword>
<keyword evidence="2" id="KW-0732">Signal</keyword>
<feature type="compositionally biased region" description="Low complexity" evidence="1">
    <location>
        <begin position="1280"/>
        <end position="1292"/>
    </location>
</feature>
<dbReference type="InterPro" id="IPR008266">
    <property type="entry name" value="Tyr_kinase_AS"/>
</dbReference>
<organism evidence="4 5">
    <name type="scientific">Tetrabaena socialis</name>
    <dbReference type="NCBI Taxonomy" id="47790"/>
    <lineage>
        <taxon>Eukaryota</taxon>
        <taxon>Viridiplantae</taxon>
        <taxon>Chlorophyta</taxon>
        <taxon>core chlorophytes</taxon>
        <taxon>Chlorophyceae</taxon>
        <taxon>CS clade</taxon>
        <taxon>Chlamydomonadales</taxon>
        <taxon>Tetrabaenaceae</taxon>
        <taxon>Tetrabaena</taxon>
    </lineage>
</organism>
<protein>
    <recommendedName>
        <fullName evidence="3">Protein kinase domain-containing protein</fullName>
    </recommendedName>
</protein>
<feature type="region of interest" description="Disordered" evidence="1">
    <location>
        <begin position="1208"/>
        <end position="1231"/>
    </location>
</feature>
<name>A0A2J8A0L2_9CHLO</name>
<dbReference type="InterPro" id="IPR051681">
    <property type="entry name" value="Ser/Thr_Kinases-Pseudokinases"/>
</dbReference>
<dbReference type="Pfam" id="PF07714">
    <property type="entry name" value="PK_Tyr_Ser-Thr"/>
    <property type="match status" value="2"/>
</dbReference>
<dbReference type="InterPro" id="IPR011009">
    <property type="entry name" value="Kinase-like_dom_sf"/>
</dbReference>
<feature type="compositionally biased region" description="Gly residues" evidence="1">
    <location>
        <begin position="947"/>
        <end position="957"/>
    </location>
</feature>
<dbReference type="PANTHER" id="PTHR44329">
    <property type="entry name" value="SERINE/THREONINE-PROTEIN KINASE TNNI3K-RELATED"/>
    <property type="match status" value="1"/>
</dbReference>
<feature type="region of interest" description="Disordered" evidence="1">
    <location>
        <begin position="860"/>
        <end position="957"/>
    </location>
</feature>
<feature type="chain" id="PRO_5014385455" description="Protein kinase domain-containing protein" evidence="2">
    <location>
        <begin position="22"/>
        <end position="1529"/>
    </location>
</feature>
<evidence type="ECO:0000259" key="3">
    <source>
        <dbReference type="PROSITE" id="PS50011"/>
    </source>
</evidence>
<dbReference type="SUPFAM" id="SSF56112">
    <property type="entry name" value="Protein kinase-like (PK-like)"/>
    <property type="match status" value="1"/>
</dbReference>
<feature type="compositionally biased region" description="Polar residues" evidence="1">
    <location>
        <begin position="1302"/>
        <end position="1319"/>
    </location>
</feature>
<accession>A0A2J8A0L2</accession>